<dbReference type="NCBIfam" id="TIGR01498">
    <property type="entry name" value="folK"/>
    <property type="match status" value="1"/>
</dbReference>
<evidence type="ECO:0000256" key="6">
    <source>
        <dbReference type="ARBA" id="ARBA00022777"/>
    </source>
</evidence>
<dbReference type="PANTHER" id="PTHR43071">
    <property type="entry name" value="2-AMINO-4-HYDROXY-6-HYDROXYMETHYLDIHYDROPTERIDINE PYROPHOSPHOKINASE"/>
    <property type="match status" value="1"/>
</dbReference>
<dbReference type="EC" id="2.7.6.3" evidence="3"/>
<evidence type="ECO:0000256" key="4">
    <source>
        <dbReference type="ARBA" id="ARBA00022679"/>
    </source>
</evidence>
<dbReference type="InterPro" id="IPR035907">
    <property type="entry name" value="Hppk_sf"/>
</dbReference>
<dbReference type="PANTHER" id="PTHR43071:SF1">
    <property type="entry name" value="2-AMINO-4-HYDROXY-6-HYDROXYMETHYLDIHYDROPTERIDINE PYROPHOSPHOKINASE"/>
    <property type="match status" value="1"/>
</dbReference>
<evidence type="ECO:0000313" key="12">
    <source>
        <dbReference type="Proteomes" id="UP000069912"/>
    </source>
</evidence>
<dbReference type="UniPathway" id="UPA00077">
    <property type="reaction ID" value="UER00155"/>
</dbReference>
<comment type="pathway">
    <text evidence="2">Cofactor biosynthesis; tetrahydrofolate biosynthesis; 2-amino-4-hydroxy-6-hydroxymethyl-7,8-dihydropteridine diphosphate from 7,8-dihydroneopterin triphosphate: step 4/4.</text>
</comment>
<dbReference type="Proteomes" id="UP000234239">
    <property type="component" value="Unassembled WGS sequence"/>
</dbReference>
<dbReference type="GO" id="GO:0046656">
    <property type="term" value="P:folic acid biosynthetic process"/>
    <property type="evidence" value="ECO:0007669"/>
    <property type="project" value="UniProtKB-KW"/>
</dbReference>
<dbReference type="Proteomes" id="UP000069912">
    <property type="component" value="Chromosome"/>
</dbReference>
<accession>A0A0X8FBW7</accession>
<evidence type="ECO:0000256" key="1">
    <source>
        <dbReference type="ARBA" id="ARBA00000198"/>
    </source>
</evidence>
<dbReference type="EMBL" id="CP014160">
    <property type="protein sequence ID" value="AMB94486.1"/>
    <property type="molecule type" value="Genomic_DNA"/>
</dbReference>
<keyword evidence="6 10" id="KW-0418">Kinase</keyword>
<evidence type="ECO:0000313" key="11">
    <source>
        <dbReference type="EMBL" id="PKZ23520.1"/>
    </source>
</evidence>
<dbReference type="EMBL" id="PKGY01000001">
    <property type="protein sequence ID" value="PKZ23520.1"/>
    <property type="molecule type" value="Genomic_DNA"/>
</dbReference>
<dbReference type="GeneID" id="92903783"/>
<evidence type="ECO:0000256" key="7">
    <source>
        <dbReference type="ARBA" id="ARBA00022840"/>
    </source>
</evidence>
<reference evidence="12" key="2">
    <citation type="submission" date="2016-01" db="EMBL/GenBank/DDBJ databases">
        <title>Six Aerococcus type strain genome sequencing and assembly using PacBio and Illumina Hiseq.</title>
        <authorList>
            <person name="Carkaci D."/>
            <person name="Dargis R."/>
            <person name="Nielsen X.C."/>
            <person name="Skovgaard O."/>
            <person name="Fuursted K."/>
            <person name="Christensen J.J."/>
        </authorList>
    </citation>
    <scope>NUCLEOTIDE SEQUENCE [LARGE SCALE GENOMIC DNA]</scope>
    <source>
        <strain evidence="12">CCUG43001</strain>
    </source>
</reference>
<dbReference type="CDD" id="cd00483">
    <property type="entry name" value="HPPK"/>
    <property type="match status" value="1"/>
</dbReference>
<evidence type="ECO:0000256" key="2">
    <source>
        <dbReference type="ARBA" id="ARBA00005051"/>
    </source>
</evidence>
<keyword evidence="7" id="KW-0067">ATP-binding</keyword>
<dbReference type="GO" id="GO:0005524">
    <property type="term" value="F:ATP binding"/>
    <property type="evidence" value="ECO:0007669"/>
    <property type="project" value="UniProtKB-KW"/>
</dbReference>
<dbReference type="GO" id="GO:0003848">
    <property type="term" value="F:2-amino-4-hydroxy-6-hydroxymethyldihydropteridine diphosphokinase activity"/>
    <property type="evidence" value="ECO:0007669"/>
    <property type="project" value="UniProtKB-EC"/>
</dbReference>
<name>A0A0X8FBW7_9LACT</name>
<keyword evidence="5" id="KW-0547">Nucleotide-binding</keyword>
<evidence type="ECO:0000313" key="13">
    <source>
        <dbReference type="Proteomes" id="UP000234239"/>
    </source>
</evidence>
<organism evidence="10 12">
    <name type="scientific">Aerococcus sanguinicola</name>
    <dbReference type="NCBI Taxonomy" id="119206"/>
    <lineage>
        <taxon>Bacteria</taxon>
        <taxon>Bacillati</taxon>
        <taxon>Bacillota</taxon>
        <taxon>Bacilli</taxon>
        <taxon>Lactobacillales</taxon>
        <taxon>Aerococcaceae</taxon>
        <taxon>Aerococcus</taxon>
    </lineage>
</organism>
<comment type="catalytic activity">
    <reaction evidence="1">
        <text>6-hydroxymethyl-7,8-dihydropterin + ATP = (7,8-dihydropterin-6-yl)methyl diphosphate + AMP + H(+)</text>
        <dbReference type="Rhea" id="RHEA:11412"/>
        <dbReference type="ChEBI" id="CHEBI:15378"/>
        <dbReference type="ChEBI" id="CHEBI:30616"/>
        <dbReference type="ChEBI" id="CHEBI:44841"/>
        <dbReference type="ChEBI" id="CHEBI:72950"/>
        <dbReference type="ChEBI" id="CHEBI:456215"/>
        <dbReference type="EC" id="2.7.6.3"/>
    </reaction>
</comment>
<dbReference type="Gene3D" id="3.30.70.560">
    <property type="entry name" value="7,8-Dihydro-6-hydroxymethylpterin-pyrophosphokinase HPPK"/>
    <property type="match status" value="1"/>
</dbReference>
<dbReference type="SUPFAM" id="SSF55083">
    <property type="entry name" value="6-hydroxymethyl-7,8-dihydropterin pyrophosphokinase, HPPK"/>
    <property type="match status" value="1"/>
</dbReference>
<feature type="domain" description="7,8-dihydro-6-hydroxymethylpterin-pyrophosphokinase" evidence="9">
    <location>
        <begin position="92"/>
        <end position="103"/>
    </location>
</feature>
<dbReference type="PROSITE" id="PS00794">
    <property type="entry name" value="HPPK"/>
    <property type="match status" value="1"/>
</dbReference>
<evidence type="ECO:0000313" key="10">
    <source>
        <dbReference type="EMBL" id="AMB94486.1"/>
    </source>
</evidence>
<dbReference type="KEGG" id="asan:AWM72_06855"/>
<evidence type="ECO:0000256" key="8">
    <source>
        <dbReference type="ARBA" id="ARBA00022909"/>
    </source>
</evidence>
<protein>
    <recommendedName>
        <fullName evidence="3">2-amino-4-hydroxy-6-hydroxymethyldihydropteridine diphosphokinase</fullName>
        <ecNumber evidence="3">2.7.6.3</ecNumber>
    </recommendedName>
</protein>
<proteinExistence type="predicted"/>
<keyword evidence="8" id="KW-0289">Folate biosynthesis</keyword>
<evidence type="ECO:0000256" key="3">
    <source>
        <dbReference type="ARBA" id="ARBA00013253"/>
    </source>
</evidence>
<keyword evidence="4" id="KW-0808">Transferase</keyword>
<dbReference type="InterPro" id="IPR000550">
    <property type="entry name" value="Hppk"/>
</dbReference>
<reference evidence="11 13" key="3">
    <citation type="submission" date="2017-12" db="EMBL/GenBank/DDBJ databases">
        <title>Phylogenetic diversity of female urinary microbiome.</title>
        <authorList>
            <person name="Thomas-White K."/>
            <person name="Wolfe A.J."/>
        </authorList>
    </citation>
    <scope>NUCLEOTIDE SEQUENCE [LARGE SCALE GENOMIC DNA]</scope>
    <source>
        <strain evidence="11 13">UMB0139</strain>
    </source>
</reference>
<dbReference type="OrthoDB" id="9808041at2"/>
<dbReference type="Pfam" id="PF01288">
    <property type="entry name" value="HPPK"/>
    <property type="match status" value="1"/>
</dbReference>
<dbReference type="AlphaFoldDB" id="A0A0X8FBW7"/>
<sequence length="167" mass="18908">MPVETHHAYIALGSNIEPRREFLNRAIKALDRNESTSVVQKSHIYETVPKGYADQADFLNMVLEVETTCDPFALLGIAQQIEDDLNRVRTIKNGPRTIDVDLLAYEDQIIDHEILELPHPRIQERAFVLFPMAEIAADFVLPGTGQTIQALRDALPEAEKADVRIYE</sequence>
<dbReference type="GO" id="GO:0046654">
    <property type="term" value="P:tetrahydrofolate biosynthetic process"/>
    <property type="evidence" value="ECO:0007669"/>
    <property type="project" value="UniProtKB-UniPathway"/>
</dbReference>
<gene>
    <name evidence="11" type="primary">folK</name>
    <name evidence="10" type="ORF">AWM72_06855</name>
    <name evidence="11" type="ORF">CYJ28_02905</name>
</gene>
<evidence type="ECO:0000259" key="9">
    <source>
        <dbReference type="PROSITE" id="PS00794"/>
    </source>
</evidence>
<evidence type="ECO:0000256" key="5">
    <source>
        <dbReference type="ARBA" id="ARBA00022741"/>
    </source>
</evidence>
<dbReference type="RefSeq" id="WP_067975271.1">
    <property type="nucleotide sequence ID" value="NZ_CAJHKM010000002.1"/>
</dbReference>
<keyword evidence="12" id="KW-1185">Reference proteome</keyword>
<reference evidence="10 12" key="1">
    <citation type="journal article" date="2016" name="Genome Announc.">
        <title>Complete Genome Sequences of Aerococcus christensenii CCUG 28831T, Aerococcus sanguinicola CCUG 43001T, Aerococcus urinae CCUG 36881T, Aerococcus urinaeequi CCUG 28094T, Aerococcus urinaehominis CCUG 42038 BT, and Aerococcus viridans CCUG 4311T.</title>
        <authorList>
            <person name="Carkaci D."/>
            <person name="Dargis R."/>
            <person name="Nielsen X.C."/>
            <person name="Skovgaard O."/>
            <person name="Fuursted K."/>
            <person name="Christensen J.J."/>
        </authorList>
    </citation>
    <scope>NUCLEOTIDE SEQUENCE [LARGE SCALE GENOMIC DNA]</scope>
    <source>
        <strain evidence="10 12">CCUG43001</strain>
    </source>
</reference>
<dbReference type="GO" id="GO:0016301">
    <property type="term" value="F:kinase activity"/>
    <property type="evidence" value="ECO:0007669"/>
    <property type="project" value="UniProtKB-KW"/>
</dbReference>